<evidence type="ECO:0000256" key="8">
    <source>
        <dbReference type="RuleBase" id="RU363032"/>
    </source>
</evidence>
<accession>A0A4V2W5H8</accession>
<keyword evidence="4" id="KW-0997">Cell inner membrane</keyword>
<dbReference type="SUPFAM" id="SSF161098">
    <property type="entry name" value="MetI-like"/>
    <property type="match status" value="1"/>
</dbReference>
<evidence type="ECO:0000313" key="10">
    <source>
        <dbReference type="EMBL" id="TCV99815.1"/>
    </source>
</evidence>
<dbReference type="AlphaFoldDB" id="A0A4V2W5H8"/>
<comment type="subcellular location">
    <subcellularLocation>
        <location evidence="1">Cell inner membrane</location>
        <topology evidence="1">Multi-pass membrane protein</topology>
    </subcellularLocation>
    <subcellularLocation>
        <location evidence="8">Cell membrane</location>
        <topology evidence="8">Multi-pass membrane protein</topology>
    </subcellularLocation>
</comment>
<keyword evidence="7 8" id="KW-0472">Membrane</keyword>
<feature type="transmembrane region" description="Helical" evidence="8">
    <location>
        <begin position="12"/>
        <end position="31"/>
    </location>
</feature>
<evidence type="ECO:0000259" key="9">
    <source>
        <dbReference type="PROSITE" id="PS50928"/>
    </source>
</evidence>
<keyword evidence="5 8" id="KW-0812">Transmembrane</keyword>
<dbReference type="InterPro" id="IPR050366">
    <property type="entry name" value="BP-dependent_transpt_permease"/>
</dbReference>
<reference evidence="10 11" key="1">
    <citation type="submission" date="2019-03" db="EMBL/GenBank/DDBJ databases">
        <title>Genomic Encyclopedia of Type Strains, Phase IV (KMG-IV): sequencing the most valuable type-strain genomes for metagenomic binning, comparative biology and taxonomic classification.</title>
        <authorList>
            <person name="Goeker M."/>
        </authorList>
    </citation>
    <scope>NUCLEOTIDE SEQUENCE [LARGE SCALE GENOMIC DNA]</scope>
    <source>
        <strain evidence="10 11">DSM 19580</strain>
    </source>
</reference>
<comment type="similarity">
    <text evidence="8">Belongs to the binding-protein-dependent transport system permease family.</text>
</comment>
<dbReference type="Pfam" id="PF00528">
    <property type="entry name" value="BPD_transp_1"/>
    <property type="match status" value="1"/>
</dbReference>
<dbReference type="EMBL" id="SMCR01000001">
    <property type="protein sequence ID" value="TCV99815.1"/>
    <property type="molecule type" value="Genomic_DNA"/>
</dbReference>
<dbReference type="RefSeq" id="WP_131863357.1">
    <property type="nucleotide sequence ID" value="NZ_SMCR01000001.1"/>
</dbReference>
<dbReference type="PANTHER" id="PTHR43386">
    <property type="entry name" value="OLIGOPEPTIDE TRANSPORT SYSTEM PERMEASE PROTEIN APPC"/>
    <property type="match status" value="1"/>
</dbReference>
<dbReference type="Gene3D" id="1.10.3720.10">
    <property type="entry name" value="MetI-like"/>
    <property type="match status" value="1"/>
</dbReference>
<evidence type="ECO:0000256" key="1">
    <source>
        <dbReference type="ARBA" id="ARBA00004429"/>
    </source>
</evidence>
<comment type="caution">
    <text evidence="10">The sequence shown here is derived from an EMBL/GenBank/DDBJ whole genome shotgun (WGS) entry which is preliminary data.</text>
</comment>
<feature type="transmembrane region" description="Helical" evidence="8">
    <location>
        <begin position="72"/>
        <end position="96"/>
    </location>
</feature>
<dbReference type="PROSITE" id="PS50928">
    <property type="entry name" value="ABC_TM1"/>
    <property type="match status" value="1"/>
</dbReference>
<dbReference type="Proteomes" id="UP000295719">
    <property type="component" value="Unassembled WGS sequence"/>
</dbReference>
<keyword evidence="11" id="KW-1185">Reference proteome</keyword>
<proteinExistence type="inferred from homology"/>
<evidence type="ECO:0000256" key="5">
    <source>
        <dbReference type="ARBA" id="ARBA00022692"/>
    </source>
</evidence>
<protein>
    <submittedName>
        <fullName evidence="10">Peptide/nickel transport system permease protein</fullName>
    </submittedName>
</protein>
<evidence type="ECO:0000256" key="7">
    <source>
        <dbReference type="ARBA" id="ARBA00023136"/>
    </source>
</evidence>
<dbReference type="CDD" id="cd06261">
    <property type="entry name" value="TM_PBP2"/>
    <property type="match status" value="1"/>
</dbReference>
<gene>
    <name evidence="10" type="ORF">EDC52_101152</name>
</gene>
<evidence type="ECO:0000256" key="3">
    <source>
        <dbReference type="ARBA" id="ARBA00022475"/>
    </source>
</evidence>
<evidence type="ECO:0000256" key="4">
    <source>
        <dbReference type="ARBA" id="ARBA00022519"/>
    </source>
</evidence>
<keyword evidence="6 8" id="KW-1133">Transmembrane helix</keyword>
<dbReference type="PANTHER" id="PTHR43386:SF25">
    <property type="entry name" value="PEPTIDE ABC TRANSPORTER PERMEASE PROTEIN"/>
    <property type="match status" value="1"/>
</dbReference>
<feature type="transmembrane region" description="Helical" evidence="8">
    <location>
        <begin position="108"/>
        <end position="129"/>
    </location>
</feature>
<feature type="domain" description="ABC transmembrane type-1" evidence="9">
    <location>
        <begin position="70"/>
        <end position="258"/>
    </location>
</feature>
<dbReference type="InterPro" id="IPR035906">
    <property type="entry name" value="MetI-like_sf"/>
</dbReference>
<evidence type="ECO:0000256" key="2">
    <source>
        <dbReference type="ARBA" id="ARBA00022448"/>
    </source>
</evidence>
<dbReference type="OrthoDB" id="9805884at2"/>
<dbReference type="GO" id="GO:0055085">
    <property type="term" value="P:transmembrane transport"/>
    <property type="evidence" value="ECO:0007669"/>
    <property type="project" value="InterPro"/>
</dbReference>
<evidence type="ECO:0000256" key="6">
    <source>
        <dbReference type="ARBA" id="ARBA00022989"/>
    </source>
</evidence>
<feature type="transmembrane region" description="Helical" evidence="8">
    <location>
        <begin position="178"/>
        <end position="211"/>
    </location>
</feature>
<feature type="transmembrane region" description="Helical" evidence="8">
    <location>
        <begin position="135"/>
        <end position="158"/>
    </location>
</feature>
<keyword evidence="3" id="KW-1003">Cell membrane</keyword>
<dbReference type="InterPro" id="IPR000515">
    <property type="entry name" value="MetI-like"/>
</dbReference>
<dbReference type="GO" id="GO:0005886">
    <property type="term" value="C:plasma membrane"/>
    <property type="evidence" value="ECO:0007669"/>
    <property type="project" value="UniProtKB-SubCell"/>
</dbReference>
<keyword evidence="2 8" id="KW-0813">Transport</keyword>
<organism evidence="10 11">
    <name type="scientific">Biostraticola tofi</name>
    <dbReference type="NCBI Taxonomy" id="466109"/>
    <lineage>
        <taxon>Bacteria</taxon>
        <taxon>Pseudomonadati</taxon>
        <taxon>Pseudomonadota</taxon>
        <taxon>Gammaproteobacteria</taxon>
        <taxon>Enterobacterales</taxon>
        <taxon>Bruguierivoracaceae</taxon>
        <taxon>Biostraticola</taxon>
    </lineage>
</organism>
<sequence>MRHLFSQRKLMVWIGMVLAVIVFSLLGSWLSPYDPYAISPLTRLKPPSFEHLFGTDNFGRDLFVRMALAVRISLGIGGSVTLIAGLIGLAIGLLCAWYRGLDQILMRVCDGLFAFPSLLLAIAIVGILGPNAGNVVLALSLVYVPSIARVIRAAAMVVKEKPFIDALRVQGAGAQRIIWLHLLPNVISPFIVQVSWVFSMAILTEAALSFLGSGVPAPAPSLGNLLLEGKAVIFTAWWMTFFPGGAIVLLILSLNVIGDTLRDHIEPALQPLPARLLRRLKKEPQANE</sequence>
<name>A0A4V2W5H8_9GAMM</name>
<evidence type="ECO:0000313" key="11">
    <source>
        <dbReference type="Proteomes" id="UP000295719"/>
    </source>
</evidence>
<feature type="transmembrane region" description="Helical" evidence="8">
    <location>
        <begin position="231"/>
        <end position="252"/>
    </location>
</feature>